<protein>
    <submittedName>
        <fullName evidence="2">Uncharacterized protein</fullName>
    </submittedName>
</protein>
<dbReference type="AlphaFoldDB" id="A0A364Y211"/>
<proteinExistence type="predicted"/>
<feature type="transmembrane region" description="Helical" evidence="1">
    <location>
        <begin position="12"/>
        <end position="32"/>
    </location>
</feature>
<keyword evidence="3" id="KW-1185">Reference proteome</keyword>
<evidence type="ECO:0000313" key="3">
    <source>
        <dbReference type="Proteomes" id="UP000251889"/>
    </source>
</evidence>
<feature type="transmembrane region" description="Helical" evidence="1">
    <location>
        <begin position="44"/>
        <end position="64"/>
    </location>
</feature>
<dbReference type="EMBL" id="QMFY01000006">
    <property type="protein sequence ID" value="RAW00754.1"/>
    <property type="molecule type" value="Genomic_DNA"/>
</dbReference>
<comment type="caution">
    <text evidence="2">The sequence shown here is derived from an EMBL/GenBank/DDBJ whole genome shotgun (WGS) entry which is preliminary data.</text>
</comment>
<keyword evidence="1" id="KW-0812">Transmembrane</keyword>
<sequence>MTDKEKQNQDTWNIVLMATYFFVPFYGLRIAAENYLMEEDLGMGYSMLFGLIGGIAVTIYLTVLAKKSMKIRLIGLGVILLLVTLVNVLTN</sequence>
<dbReference type="RefSeq" id="WP_112747555.1">
    <property type="nucleotide sequence ID" value="NZ_QMFY01000006.1"/>
</dbReference>
<dbReference type="OrthoDB" id="9966278at2"/>
<gene>
    <name evidence="2" type="ORF">DQQ10_14340</name>
</gene>
<keyword evidence="1" id="KW-0472">Membrane</keyword>
<accession>A0A364Y211</accession>
<keyword evidence="1" id="KW-1133">Transmembrane helix</keyword>
<name>A0A364Y211_9BACT</name>
<organism evidence="2 3">
    <name type="scientific">Pseudochryseolinea flava</name>
    <dbReference type="NCBI Taxonomy" id="2059302"/>
    <lineage>
        <taxon>Bacteria</taxon>
        <taxon>Pseudomonadati</taxon>
        <taxon>Bacteroidota</taxon>
        <taxon>Cytophagia</taxon>
        <taxon>Cytophagales</taxon>
        <taxon>Fulvivirgaceae</taxon>
        <taxon>Pseudochryseolinea</taxon>
    </lineage>
</organism>
<dbReference type="Proteomes" id="UP000251889">
    <property type="component" value="Unassembled WGS sequence"/>
</dbReference>
<evidence type="ECO:0000313" key="2">
    <source>
        <dbReference type="EMBL" id="RAW00754.1"/>
    </source>
</evidence>
<evidence type="ECO:0000256" key="1">
    <source>
        <dbReference type="SAM" id="Phobius"/>
    </source>
</evidence>
<reference evidence="2 3" key="1">
    <citation type="submission" date="2018-06" db="EMBL/GenBank/DDBJ databases">
        <title>Chryseolinea flavus sp. nov., a member of the phylum Bacteroidetes isolated from soil.</title>
        <authorList>
            <person name="Li Y."/>
            <person name="Wang J."/>
        </authorList>
    </citation>
    <scope>NUCLEOTIDE SEQUENCE [LARGE SCALE GENOMIC DNA]</scope>
    <source>
        <strain evidence="2 3">SDU1-6</strain>
    </source>
</reference>
<feature type="transmembrane region" description="Helical" evidence="1">
    <location>
        <begin position="71"/>
        <end position="90"/>
    </location>
</feature>